<dbReference type="SUPFAM" id="SSF53756">
    <property type="entry name" value="UDP-Glycosyltransferase/glycogen phosphorylase"/>
    <property type="match status" value="1"/>
</dbReference>
<dbReference type="InterPro" id="IPR001296">
    <property type="entry name" value="Glyco_trans_1"/>
</dbReference>
<accession>A0ABR6RQ27</accession>
<protein>
    <submittedName>
        <fullName evidence="2">Glycosyltransferase family 4 protein</fullName>
    </submittedName>
</protein>
<reference evidence="2 3" key="1">
    <citation type="submission" date="2020-04" db="EMBL/GenBank/DDBJ databases">
        <title>The draft genome of Kluyvera sichuanensis strain SCKS090646.</title>
        <authorList>
            <person name="Wei L."/>
            <person name="Liu L."/>
            <person name="Feng Y."/>
            <person name="Zong Z."/>
        </authorList>
    </citation>
    <scope>NUCLEOTIDE SEQUENCE [LARGE SCALE GENOMIC DNA]</scope>
    <source>
        <strain evidence="2 3">090646</strain>
    </source>
</reference>
<dbReference type="CDD" id="cd03820">
    <property type="entry name" value="GT4_AmsD-like"/>
    <property type="match status" value="1"/>
</dbReference>
<organism evidence="2 3">
    <name type="scientific">Kluyvera sichuanensis</name>
    <dbReference type="NCBI Taxonomy" id="2725494"/>
    <lineage>
        <taxon>Bacteria</taxon>
        <taxon>Pseudomonadati</taxon>
        <taxon>Pseudomonadota</taxon>
        <taxon>Gammaproteobacteria</taxon>
        <taxon>Enterobacterales</taxon>
        <taxon>Enterobacteriaceae</taxon>
        <taxon>Kluyvera</taxon>
    </lineage>
</organism>
<name>A0ABR6RQ27_9ENTR</name>
<comment type="caution">
    <text evidence="2">The sequence shown here is derived from an EMBL/GenBank/DDBJ whole genome shotgun (WGS) entry which is preliminary data.</text>
</comment>
<gene>
    <name evidence="2" type="ORF">HII27_05775</name>
</gene>
<dbReference type="Pfam" id="PF00534">
    <property type="entry name" value="Glycos_transf_1"/>
    <property type="match status" value="1"/>
</dbReference>
<dbReference type="EMBL" id="JABBJF010000003">
    <property type="protein sequence ID" value="MBC1185223.1"/>
    <property type="molecule type" value="Genomic_DNA"/>
</dbReference>
<dbReference type="PANTHER" id="PTHR12526:SF630">
    <property type="entry name" value="GLYCOSYLTRANSFERASE"/>
    <property type="match status" value="1"/>
</dbReference>
<dbReference type="Proteomes" id="UP000607331">
    <property type="component" value="Unassembled WGS sequence"/>
</dbReference>
<dbReference type="Gene3D" id="3.40.50.2000">
    <property type="entry name" value="Glycogen Phosphorylase B"/>
    <property type="match status" value="2"/>
</dbReference>
<proteinExistence type="predicted"/>
<dbReference type="PANTHER" id="PTHR12526">
    <property type="entry name" value="GLYCOSYLTRANSFERASE"/>
    <property type="match status" value="1"/>
</dbReference>
<feature type="domain" description="Glycosyl transferase family 1" evidence="1">
    <location>
        <begin position="196"/>
        <end position="346"/>
    </location>
</feature>
<evidence type="ECO:0000313" key="3">
    <source>
        <dbReference type="Proteomes" id="UP000607331"/>
    </source>
</evidence>
<evidence type="ECO:0000259" key="1">
    <source>
        <dbReference type="Pfam" id="PF00534"/>
    </source>
</evidence>
<sequence length="369" mass="42080">MMIYLFLGDISAKGGVERVTISLANGLAKHYEVTIVSLYKNQEELSFFPVKDVNVLTLNKNEISMYNRRLGFLKGGLFDIKYINRKLKELNQLNINITKKDIFISCDIKMSILLYRLNRKYDARIIAIEHFEHDVGNFILKKIRTLLYPKLSAVVSLTDEDSIKYLSWLPKNKHKIIPNIVYKQESVISRISPITCSSKIVLAIGRLSYQKGFDLLLEAWARANTDGWFLRIIGDGEEKDNLINQASKLKIENYEIIPFQNEIEMQYAKAEIFILSSRFEGLGMVLVEALSHGLACISYDCPAGPKTIINNGNGILVPVGNIDELASSISYLMNNDNVRNEMKEKGILSIERFSEKAVIAEWRLMLNEL</sequence>
<evidence type="ECO:0000313" key="2">
    <source>
        <dbReference type="EMBL" id="MBC1185223.1"/>
    </source>
</evidence>
<keyword evidence="3" id="KW-1185">Reference proteome</keyword>